<evidence type="ECO:0000256" key="1">
    <source>
        <dbReference type="SAM" id="MobiDB-lite"/>
    </source>
</evidence>
<dbReference type="InterPro" id="IPR001810">
    <property type="entry name" value="F-box_dom"/>
</dbReference>
<dbReference type="VEuPathDB" id="VectorBase:GBRI033940"/>
<sequence length="316" mass="36877">MVNLKRKNLDTKNENEHNKRGRYEDIIPLPMDVEYVGQPLPSTLYDMPSDVIERILDYLNLRQHFHLRRISKHVLEISDQYIMHNFLKAFNKCTSTSSNSYKSAVIKTIFQATEVYIRSGFYSTFCGCILPILDNCTKDHYSIHSSQIKNFLLHFYGMTDNLIGDKNSQQSILLYTVTIMRFFKAFRNSAIVHSQTLPSFWKLIVELKGPWLNTSKYSGLAQPQHFISLLVVLMEMLIADIARREQKCIWKRRHKIYISDNNNGGIALGRQSLFTLIIHGSEQIFALLRSCLEVDLEDFKWPLEWPTDQLTVYVNI</sequence>
<dbReference type="Proteomes" id="UP000091820">
    <property type="component" value="Unassembled WGS sequence"/>
</dbReference>
<accession>A0A1A9WVG3</accession>
<dbReference type="PROSITE" id="PS50181">
    <property type="entry name" value="FBOX"/>
    <property type="match status" value="1"/>
</dbReference>
<evidence type="ECO:0000259" key="2">
    <source>
        <dbReference type="PROSITE" id="PS50181"/>
    </source>
</evidence>
<protein>
    <submittedName>
        <fullName evidence="3">F-box domain-containing protein</fullName>
    </submittedName>
</protein>
<dbReference type="EnsemblMetazoa" id="GBRI033940-RA">
    <property type="protein sequence ID" value="GBRI033940-PA"/>
    <property type="gene ID" value="GBRI033940"/>
</dbReference>
<evidence type="ECO:0000313" key="4">
    <source>
        <dbReference type="Proteomes" id="UP000091820"/>
    </source>
</evidence>
<feature type="compositionally biased region" description="Basic and acidic residues" evidence="1">
    <location>
        <begin position="7"/>
        <end position="20"/>
    </location>
</feature>
<feature type="domain" description="F-box" evidence="2">
    <location>
        <begin position="41"/>
        <end position="90"/>
    </location>
</feature>
<organism evidence="3 4">
    <name type="scientific">Glossina brevipalpis</name>
    <dbReference type="NCBI Taxonomy" id="37001"/>
    <lineage>
        <taxon>Eukaryota</taxon>
        <taxon>Metazoa</taxon>
        <taxon>Ecdysozoa</taxon>
        <taxon>Arthropoda</taxon>
        <taxon>Hexapoda</taxon>
        <taxon>Insecta</taxon>
        <taxon>Pterygota</taxon>
        <taxon>Neoptera</taxon>
        <taxon>Endopterygota</taxon>
        <taxon>Diptera</taxon>
        <taxon>Brachycera</taxon>
        <taxon>Muscomorpha</taxon>
        <taxon>Hippoboscoidea</taxon>
        <taxon>Glossinidae</taxon>
        <taxon>Glossina</taxon>
    </lineage>
</organism>
<keyword evidence="4" id="KW-1185">Reference proteome</keyword>
<feature type="region of interest" description="Disordered" evidence="1">
    <location>
        <begin position="1"/>
        <end position="20"/>
    </location>
</feature>
<proteinExistence type="predicted"/>
<reference evidence="4" key="1">
    <citation type="submission" date="2014-03" db="EMBL/GenBank/DDBJ databases">
        <authorList>
            <person name="Aksoy S."/>
            <person name="Warren W."/>
            <person name="Wilson R.K."/>
        </authorList>
    </citation>
    <scope>NUCLEOTIDE SEQUENCE [LARGE SCALE GENOMIC DNA]</scope>
    <source>
        <strain evidence="4">IAEA</strain>
    </source>
</reference>
<dbReference type="Pfam" id="PF00646">
    <property type="entry name" value="F-box"/>
    <property type="match status" value="1"/>
</dbReference>
<dbReference type="AlphaFoldDB" id="A0A1A9WVG3"/>
<evidence type="ECO:0000313" key="3">
    <source>
        <dbReference type="EnsemblMetazoa" id="GBRI033940-PA"/>
    </source>
</evidence>
<reference evidence="3" key="2">
    <citation type="submission" date="2020-05" db="UniProtKB">
        <authorList>
            <consortium name="EnsemblMetazoa"/>
        </authorList>
    </citation>
    <scope>IDENTIFICATION</scope>
    <source>
        <strain evidence="3">IAEA</strain>
    </source>
</reference>
<name>A0A1A9WVG3_9MUSC</name>